<proteinExistence type="predicted"/>
<dbReference type="GO" id="GO:0005886">
    <property type="term" value="C:plasma membrane"/>
    <property type="evidence" value="ECO:0007669"/>
    <property type="project" value="TreeGrafter"/>
</dbReference>
<keyword evidence="3" id="KW-0813">Transport</keyword>
<feature type="transmembrane region" description="Helical" evidence="6">
    <location>
        <begin position="111"/>
        <end position="130"/>
    </location>
</feature>
<dbReference type="PANTHER" id="PTHR11562:SF17">
    <property type="entry name" value="RE54080P-RELATED"/>
    <property type="match status" value="1"/>
</dbReference>
<dbReference type="PANTHER" id="PTHR11562">
    <property type="entry name" value="CATION EFFLUX PROTEIN/ ZINC TRANSPORTER"/>
    <property type="match status" value="1"/>
</dbReference>
<feature type="transmembrane region" description="Helical" evidence="6">
    <location>
        <begin position="12"/>
        <end position="30"/>
    </location>
</feature>
<name>A0A840TSQ7_9BACT</name>
<evidence type="ECO:0000256" key="2">
    <source>
        <dbReference type="ARBA" id="ARBA00022692"/>
    </source>
</evidence>
<evidence type="ECO:0000313" key="9">
    <source>
        <dbReference type="Proteomes" id="UP000557307"/>
    </source>
</evidence>
<dbReference type="InterPro" id="IPR058533">
    <property type="entry name" value="Cation_efflux_TM"/>
</dbReference>
<evidence type="ECO:0000256" key="5">
    <source>
        <dbReference type="ARBA" id="ARBA00023136"/>
    </source>
</evidence>
<feature type="transmembrane region" description="Helical" evidence="6">
    <location>
        <begin position="175"/>
        <end position="193"/>
    </location>
</feature>
<keyword evidence="3" id="KW-0864">Zinc transport</keyword>
<keyword evidence="2 6" id="KW-0812">Transmembrane</keyword>
<evidence type="ECO:0000256" key="1">
    <source>
        <dbReference type="ARBA" id="ARBA00004141"/>
    </source>
</evidence>
<dbReference type="InterPro" id="IPR002524">
    <property type="entry name" value="Cation_efflux"/>
</dbReference>
<feature type="domain" description="Cation efflux protein transmembrane" evidence="7">
    <location>
        <begin position="12"/>
        <end position="197"/>
    </location>
</feature>
<keyword evidence="3" id="KW-0406">Ion transport</keyword>
<comment type="caution">
    <text evidence="8">The sequence shown here is derived from an EMBL/GenBank/DDBJ whole genome shotgun (WGS) entry which is preliminary data.</text>
</comment>
<evidence type="ECO:0000256" key="6">
    <source>
        <dbReference type="SAM" id="Phobius"/>
    </source>
</evidence>
<gene>
    <name evidence="8" type="ORF">HNQ92_005143</name>
</gene>
<feature type="transmembrane region" description="Helical" evidence="6">
    <location>
        <begin position="76"/>
        <end position="99"/>
    </location>
</feature>
<dbReference type="NCBIfam" id="TIGR01297">
    <property type="entry name" value="CDF"/>
    <property type="match status" value="1"/>
</dbReference>
<evidence type="ECO:0000256" key="4">
    <source>
        <dbReference type="ARBA" id="ARBA00022989"/>
    </source>
</evidence>
<dbReference type="Gene3D" id="1.20.1510.10">
    <property type="entry name" value="Cation efflux protein transmembrane domain"/>
    <property type="match status" value="1"/>
</dbReference>
<dbReference type="Proteomes" id="UP000557307">
    <property type="component" value="Unassembled WGS sequence"/>
</dbReference>
<protein>
    <submittedName>
        <fullName evidence="8">Cobalt-zinc-cadmium efflux system protein</fullName>
    </submittedName>
</protein>
<accession>A0A840TSQ7</accession>
<dbReference type="RefSeq" id="WP_184178636.1">
    <property type="nucleotide sequence ID" value="NZ_JACHGF010000013.1"/>
</dbReference>
<reference evidence="8 9" key="1">
    <citation type="submission" date="2020-08" db="EMBL/GenBank/DDBJ databases">
        <title>Genomic Encyclopedia of Type Strains, Phase IV (KMG-IV): sequencing the most valuable type-strain genomes for metagenomic binning, comparative biology and taxonomic classification.</title>
        <authorList>
            <person name="Goeker M."/>
        </authorList>
    </citation>
    <scope>NUCLEOTIDE SEQUENCE [LARGE SCALE GENOMIC DNA]</scope>
    <source>
        <strain evidence="8 9">DSM 105074</strain>
    </source>
</reference>
<dbReference type="SUPFAM" id="SSF161111">
    <property type="entry name" value="Cation efflux protein transmembrane domain-like"/>
    <property type="match status" value="1"/>
</dbReference>
<keyword evidence="3" id="KW-0862">Zinc</keyword>
<dbReference type="Pfam" id="PF01545">
    <property type="entry name" value="Cation_efflux"/>
    <property type="match status" value="1"/>
</dbReference>
<keyword evidence="9" id="KW-1185">Reference proteome</keyword>
<comment type="subcellular location">
    <subcellularLocation>
        <location evidence="1">Membrane</location>
        <topology evidence="1">Multi-pass membrane protein</topology>
    </subcellularLocation>
</comment>
<evidence type="ECO:0000259" key="7">
    <source>
        <dbReference type="Pfam" id="PF01545"/>
    </source>
</evidence>
<keyword evidence="4 6" id="KW-1133">Transmembrane helix</keyword>
<dbReference type="EMBL" id="JACHGF010000013">
    <property type="protein sequence ID" value="MBB5286981.1"/>
    <property type="molecule type" value="Genomic_DNA"/>
</dbReference>
<dbReference type="InterPro" id="IPR027469">
    <property type="entry name" value="Cation_efflux_TMD_sf"/>
</dbReference>
<dbReference type="GO" id="GO:0005385">
    <property type="term" value="F:zinc ion transmembrane transporter activity"/>
    <property type="evidence" value="ECO:0007669"/>
    <property type="project" value="TreeGrafter"/>
</dbReference>
<dbReference type="InterPro" id="IPR050681">
    <property type="entry name" value="CDF/SLC30A"/>
</dbReference>
<keyword evidence="5 6" id="KW-0472">Membrane</keyword>
<evidence type="ECO:0000256" key="3">
    <source>
        <dbReference type="ARBA" id="ARBA00022906"/>
    </source>
</evidence>
<organism evidence="8 9">
    <name type="scientific">Rhabdobacter roseus</name>
    <dbReference type="NCBI Taxonomy" id="1655419"/>
    <lineage>
        <taxon>Bacteria</taxon>
        <taxon>Pseudomonadati</taxon>
        <taxon>Bacteroidota</taxon>
        <taxon>Cytophagia</taxon>
        <taxon>Cytophagales</taxon>
        <taxon>Cytophagaceae</taxon>
        <taxon>Rhabdobacter</taxon>
    </lineage>
</organism>
<feature type="transmembrane region" description="Helical" evidence="6">
    <location>
        <begin position="151"/>
        <end position="169"/>
    </location>
</feature>
<evidence type="ECO:0000313" key="8">
    <source>
        <dbReference type="EMBL" id="MBB5286981.1"/>
    </source>
</evidence>
<dbReference type="AlphaFoldDB" id="A0A840TSQ7"/>
<sequence>MPKDNKSSSTKTAFFLNLAFTVLELAGGLISGSIAIIADSLHDFADSLSLGLGWYFEHKAEKEKSNERYTYGYQRFSLLGALVNALVLVLGAVYIFYASIRRILDPQMPDVPWMIGIAVLGIVLNGIGVWKLRSGKSLNKQVMTIHLLEDSLGWLAVLAVSIILLFKELPILDPILAIVINLAVLVMISFKLVDVVKIFLQRVPEGVNVPLLEQKVLCLDGVELIRHFHVWGLTQKKLVVTLHVKTGDLTPARQKALRQEILGVFGDLDTEHVTIDFEEFTRYVEKLFENQAHRLDPLEDGVRNKVLRLAEDRHARTNCSREEALERAIVQAEMEQHKL</sequence>